<proteinExistence type="predicted"/>
<dbReference type="EMBL" id="AP018558">
    <property type="protein sequence ID" value="BBD76519.1"/>
    <property type="molecule type" value="Genomic_DNA"/>
</dbReference>
<dbReference type="KEGG" id="htl:HPTL_0249"/>
<gene>
    <name evidence="1" type="ORF">HPTL_0249</name>
</gene>
<evidence type="ECO:0000313" key="1">
    <source>
        <dbReference type="EMBL" id="BBD76519.1"/>
    </source>
</evidence>
<accession>A0A2Z6DVY3</accession>
<dbReference type="AlphaFoldDB" id="A0A2Z6DVY3"/>
<keyword evidence="2" id="KW-1185">Reference proteome</keyword>
<name>A0A2Z6DVY3_HYDTE</name>
<protein>
    <submittedName>
        <fullName evidence="1">Phosphonate ABC transporter, periplasmic phosphonate-binding protein</fullName>
    </submittedName>
</protein>
<dbReference type="CDD" id="cd13571">
    <property type="entry name" value="PBP2_PnhD_1"/>
    <property type="match status" value="1"/>
</dbReference>
<dbReference type="Proteomes" id="UP000262004">
    <property type="component" value="Chromosome"/>
</dbReference>
<sequence>MKNDPAINPDMAAAPFSRRTALKALFAQAVGLSFPLPGHSSVDAPLRIGLTPVFLDDQIGFLTHWREWLERKLGQRVQFVQRGSYREVIELLRTSKIDFAWLCGYPYVRYRDELRLVAVPLWRGEPTYHSYLIVDRSQPQLRRLTDLRRKVFAYSDPDSNSGFLYPQYSIAQSGENPAKFFARTFFTWAHRKVIEAVGTGLAAGGAVDGYVWETLAEIYPQLVQGTQIIERSPPFGFPPFVANKNIPEALETRFRTALLNMADDANGAQLLRLLRLDGFTTADDTLYDSIAWMAAYLNLPRT</sequence>
<dbReference type="Gene3D" id="3.40.190.10">
    <property type="entry name" value="Periplasmic binding protein-like II"/>
    <property type="match status" value="2"/>
</dbReference>
<dbReference type="PANTHER" id="PTHR35841:SF1">
    <property type="entry name" value="PHOSPHONATES-BINDING PERIPLASMIC PROTEIN"/>
    <property type="match status" value="1"/>
</dbReference>
<reference evidence="1 2" key="1">
    <citation type="submission" date="2018-04" db="EMBL/GenBank/DDBJ databases">
        <title>Complete genome sequence of Hydrogenophilus thermoluteolus TH-1.</title>
        <authorList>
            <person name="Arai H."/>
        </authorList>
    </citation>
    <scope>NUCLEOTIDE SEQUENCE [LARGE SCALE GENOMIC DNA]</scope>
    <source>
        <strain evidence="1 2">TH-1</strain>
    </source>
</reference>
<organism evidence="1 2">
    <name type="scientific">Hydrogenophilus thermoluteolus</name>
    <name type="common">Pseudomonas hydrogenothermophila</name>
    <dbReference type="NCBI Taxonomy" id="297"/>
    <lineage>
        <taxon>Bacteria</taxon>
        <taxon>Pseudomonadati</taxon>
        <taxon>Pseudomonadota</taxon>
        <taxon>Hydrogenophilia</taxon>
        <taxon>Hydrogenophilales</taxon>
        <taxon>Hydrogenophilaceae</taxon>
        <taxon>Hydrogenophilus</taxon>
    </lineage>
</organism>
<dbReference type="RefSeq" id="WP_197713730.1">
    <property type="nucleotide sequence ID" value="NZ_AP018558.1"/>
</dbReference>
<dbReference type="Pfam" id="PF12974">
    <property type="entry name" value="Phosphonate-bd"/>
    <property type="match status" value="1"/>
</dbReference>
<dbReference type="SUPFAM" id="SSF53850">
    <property type="entry name" value="Periplasmic binding protein-like II"/>
    <property type="match status" value="1"/>
</dbReference>
<evidence type="ECO:0000313" key="2">
    <source>
        <dbReference type="Proteomes" id="UP000262004"/>
    </source>
</evidence>
<dbReference type="PANTHER" id="PTHR35841">
    <property type="entry name" value="PHOSPHONATES-BINDING PERIPLASMIC PROTEIN"/>
    <property type="match status" value="1"/>
</dbReference>